<dbReference type="PANTHER" id="PTHR11783">
    <property type="entry name" value="SULFOTRANSFERASE SULT"/>
    <property type="match status" value="1"/>
</dbReference>
<gene>
    <name evidence="4" type="ORF">HCG48_19435</name>
</gene>
<evidence type="ECO:0000313" key="5">
    <source>
        <dbReference type="Proteomes" id="UP000500857"/>
    </source>
</evidence>
<dbReference type="GO" id="GO:0008146">
    <property type="term" value="F:sulfotransferase activity"/>
    <property type="evidence" value="ECO:0007669"/>
    <property type="project" value="InterPro"/>
</dbReference>
<accession>A0A6H1U4E0</accession>
<evidence type="ECO:0000256" key="2">
    <source>
        <dbReference type="ARBA" id="ARBA00022679"/>
    </source>
</evidence>
<reference evidence="4 5" key="1">
    <citation type="submission" date="2020-04" db="EMBL/GenBank/DDBJ databases">
        <authorList>
            <person name="Basu S."/>
            <person name="Maruthanayagam V."/>
            <person name="Chakraborty S."/>
            <person name="Pramanik A."/>
            <person name="Mukherjee J."/>
            <person name="Brink B."/>
        </authorList>
    </citation>
    <scope>NUCLEOTIDE SEQUENCE [LARGE SCALE GENOMIC DNA]</scope>
    <source>
        <strain evidence="4 5">AP17</strain>
    </source>
</reference>
<name>A0A6H1U4E0_9CYAN</name>
<dbReference type="EMBL" id="CP051167">
    <property type="protein sequence ID" value="QIZ72489.1"/>
    <property type="molecule type" value="Genomic_DNA"/>
</dbReference>
<evidence type="ECO:0000256" key="1">
    <source>
        <dbReference type="ARBA" id="ARBA00005771"/>
    </source>
</evidence>
<dbReference type="Proteomes" id="UP000500857">
    <property type="component" value="Chromosome"/>
</dbReference>
<dbReference type="Gene3D" id="3.40.50.300">
    <property type="entry name" value="P-loop containing nucleotide triphosphate hydrolases"/>
    <property type="match status" value="1"/>
</dbReference>
<dbReference type="InterPro" id="IPR000863">
    <property type="entry name" value="Sulfotransferase_dom"/>
</dbReference>
<keyword evidence="5" id="KW-1185">Reference proteome</keyword>
<evidence type="ECO:0000259" key="3">
    <source>
        <dbReference type="Pfam" id="PF00685"/>
    </source>
</evidence>
<protein>
    <submittedName>
        <fullName evidence="4">Sulfotransferase domain-containing protein</fullName>
    </submittedName>
</protein>
<sequence length="273" mass="30959">MGIRSNLAKFPLPLNVSEFKATSLGARVLANSFFKSGTHLLTRVLDLLPLIVPRWSYHIAVSESQIPYQDLGRIRNGQYSTAHLYWHPELVEILDTHNIRTLFIIRDPRDIAVSYSYYITHMLRSHPLSPYFNSLTSDAERLMATIVGVDKNLAPDGNRWKSIGEHAIAYAPWLDESTCLTVRFEDLVGSAGGGNDEKQVETVRAIISHLGIELSNNQIHEIASKAFFKKANTFRKGQIGDWKNHFLEEHKRAFKEVAGEAIIKYGYADGYDW</sequence>
<dbReference type="RefSeq" id="WP_168570637.1">
    <property type="nucleotide sequence ID" value="NZ_CP051167.1"/>
</dbReference>
<evidence type="ECO:0000313" key="4">
    <source>
        <dbReference type="EMBL" id="QIZ72489.1"/>
    </source>
</evidence>
<dbReference type="AlphaFoldDB" id="A0A6H1U4E0"/>
<proteinExistence type="inferred from homology"/>
<organism evidence="4 5">
    <name type="scientific">Oxynema aestuarii AP17</name>
    <dbReference type="NCBI Taxonomy" id="2064643"/>
    <lineage>
        <taxon>Bacteria</taxon>
        <taxon>Bacillati</taxon>
        <taxon>Cyanobacteriota</taxon>
        <taxon>Cyanophyceae</taxon>
        <taxon>Oscillatoriophycideae</taxon>
        <taxon>Oscillatoriales</taxon>
        <taxon>Oscillatoriaceae</taxon>
        <taxon>Oxynema</taxon>
        <taxon>Oxynema aestuarii</taxon>
    </lineage>
</organism>
<dbReference type="KEGG" id="oxy:HCG48_19435"/>
<comment type="similarity">
    <text evidence="1">Belongs to the sulfotransferase 1 family.</text>
</comment>
<dbReference type="Pfam" id="PF00685">
    <property type="entry name" value="Sulfotransfer_1"/>
    <property type="match status" value="1"/>
</dbReference>
<dbReference type="InterPro" id="IPR027417">
    <property type="entry name" value="P-loop_NTPase"/>
</dbReference>
<feature type="domain" description="Sulfotransferase" evidence="3">
    <location>
        <begin position="80"/>
        <end position="262"/>
    </location>
</feature>
<dbReference type="SUPFAM" id="SSF52540">
    <property type="entry name" value="P-loop containing nucleoside triphosphate hydrolases"/>
    <property type="match status" value="1"/>
</dbReference>
<keyword evidence="2 4" id="KW-0808">Transferase</keyword>